<gene>
    <name evidence="9" type="primary">phnE</name>
    <name evidence="9" type="ORF">ACFO0E_01475</name>
</gene>
<dbReference type="CDD" id="cd06261">
    <property type="entry name" value="TM_PBP2"/>
    <property type="match status" value="1"/>
</dbReference>
<accession>A0ABV8XAT2</accession>
<keyword evidence="3" id="KW-1003">Cell membrane</keyword>
<dbReference type="NCBIfam" id="TIGR01097">
    <property type="entry name" value="PhnE"/>
    <property type="match status" value="1"/>
</dbReference>
<evidence type="ECO:0000259" key="8">
    <source>
        <dbReference type="PROSITE" id="PS50928"/>
    </source>
</evidence>
<dbReference type="InterPro" id="IPR035906">
    <property type="entry name" value="MetI-like_sf"/>
</dbReference>
<evidence type="ECO:0000256" key="5">
    <source>
        <dbReference type="ARBA" id="ARBA00022989"/>
    </source>
</evidence>
<keyword evidence="6 7" id="KW-0472">Membrane</keyword>
<dbReference type="InterPro" id="IPR000515">
    <property type="entry name" value="MetI-like"/>
</dbReference>
<keyword evidence="5 7" id="KW-1133">Transmembrane helix</keyword>
<dbReference type="Proteomes" id="UP001596015">
    <property type="component" value="Unassembled WGS sequence"/>
</dbReference>
<dbReference type="RefSeq" id="WP_246941525.1">
    <property type="nucleotide sequence ID" value="NZ_JAKGAK010000010.1"/>
</dbReference>
<feature type="transmembrane region" description="Helical" evidence="7">
    <location>
        <begin position="91"/>
        <end position="112"/>
    </location>
</feature>
<keyword evidence="10" id="KW-1185">Reference proteome</keyword>
<evidence type="ECO:0000256" key="1">
    <source>
        <dbReference type="ARBA" id="ARBA00004651"/>
    </source>
</evidence>
<keyword evidence="2 7" id="KW-0813">Transport</keyword>
<dbReference type="PROSITE" id="PS50928">
    <property type="entry name" value="ABC_TM1"/>
    <property type="match status" value="1"/>
</dbReference>
<evidence type="ECO:0000313" key="10">
    <source>
        <dbReference type="Proteomes" id="UP001596015"/>
    </source>
</evidence>
<comment type="subcellular location">
    <subcellularLocation>
        <location evidence="1 7">Cell membrane</location>
        <topology evidence="1 7">Multi-pass membrane protein</topology>
    </subcellularLocation>
</comment>
<reference evidence="10" key="1">
    <citation type="journal article" date="2019" name="Int. J. Syst. Evol. Microbiol.">
        <title>The Global Catalogue of Microorganisms (GCM) 10K type strain sequencing project: providing services to taxonomists for standard genome sequencing and annotation.</title>
        <authorList>
            <consortium name="The Broad Institute Genomics Platform"/>
            <consortium name="The Broad Institute Genome Sequencing Center for Infectious Disease"/>
            <person name="Wu L."/>
            <person name="Ma J."/>
        </authorList>
    </citation>
    <scope>NUCLEOTIDE SEQUENCE [LARGE SCALE GENOMIC DNA]</scope>
    <source>
        <strain evidence="10">CCUG 49679</strain>
    </source>
</reference>
<name>A0ABV8XAT2_9GAMM</name>
<comment type="caution">
    <text evidence="9">The sequence shown here is derived from an EMBL/GenBank/DDBJ whole genome shotgun (WGS) entry which is preliminary data.</text>
</comment>
<organism evidence="9 10">
    <name type="scientific">Chromohalobacter beijerinckii</name>
    <dbReference type="NCBI Taxonomy" id="86179"/>
    <lineage>
        <taxon>Bacteria</taxon>
        <taxon>Pseudomonadati</taxon>
        <taxon>Pseudomonadota</taxon>
        <taxon>Gammaproteobacteria</taxon>
        <taxon>Oceanospirillales</taxon>
        <taxon>Halomonadaceae</taxon>
        <taxon>Chromohalobacter</taxon>
    </lineage>
</organism>
<feature type="transmembrane region" description="Helical" evidence="7">
    <location>
        <begin position="247"/>
        <end position="268"/>
    </location>
</feature>
<keyword evidence="4 7" id="KW-0812">Transmembrane</keyword>
<dbReference type="SUPFAM" id="SSF161098">
    <property type="entry name" value="MetI-like"/>
    <property type="match status" value="1"/>
</dbReference>
<dbReference type="EMBL" id="JBHSEO010000008">
    <property type="protein sequence ID" value="MFC4415091.1"/>
    <property type="molecule type" value="Genomic_DNA"/>
</dbReference>
<feature type="transmembrane region" description="Helical" evidence="7">
    <location>
        <begin position="27"/>
        <end position="47"/>
    </location>
</feature>
<dbReference type="PANTHER" id="PTHR30043:SF1">
    <property type="entry name" value="ABC TRANSPORT SYSTEM PERMEASE PROTEIN P69"/>
    <property type="match status" value="1"/>
</dbReference>
<sequence>MKPSLVNTTEPATYAQIWTFRTPRAQLALWCGWLALVALFVYCWQVMNADTMWVFVADAPTQAVDIGSRMWPPSLSYLPELMKPLWDTLNIATLGTLGGVIMAVPVAFLAARNTTPSSILIRPLALWVIVASRSINSLIWALLLVAIIGPGLLAGVVAIALRSIGFVGKLLYEAIEETDIRQVEAVSATGASSMQQLNYAIVPQILPAFWGITMFRWDINIRESTILGLVGAGGIGLKLQSSINVLAWPQVATILLLILATVIVSEWVSARVRHAIL</sequence>
<proteinExistence type="inferred from homology"/>
<evidence type="ECO:0000256" key="7">
    <source>
        <dbReference type="RuleBase" id="RU363032"/>
    </source>
</evidence>
<comment type="similarity">
    <text evidence="7">Belongs to the binding-protein-dependent transport system permease family.</text>
</comment>
<evidence type="ECO:0000313" key="9">
    <source>
        <dbReference type="EMBL" id="MFC4415091.1"/>
    </source>
</evidence>
<evidence type="ECO:0000256" key="3">
    <source>
        <dbReference type="ARBA" id="ARBA00022475"/>
    </source>
</evidence>
<dbReference type="Gene3D" id="1.10.3720.10">
    <property type="entry name" value="MetI-like"/>
    <property type="match status" value="1"/>
</dbReference>
<protein>
    <submittedName>
        <fullName evidence="9">Phosphonate ABC transporter, permease protein PhnE</fullName>
    </submittedName>
</protein>
<feature type="domain" description="ABC transmembrane type-1" evidence="8">
    <location>
        <begin position="85"/>
        <end position="269"/>
    </location>
</feature>
<evidence type="ECO:0000256" key="4">
    <source>
        <dbReference type="ARBA" id="ARBA00022692"/>
    </source>
</evidence>
<evidence type="ECO:0000256" key="2">
    <source>
        <dbReference type="ARBA" id="ARBA00022448"/>
    </source>
</evidence>
<evidence type="ECO:0000256" key="6">
    <source>
        <dbReference type="ARBA" id="ARBA00023136"/>
    </source>
</evidence>
<dbReference type="InterPro" id="IPR005769">
    <property type="entry name" value="PhnE/PtxC"/>
</dbReference>
<dbReference type="Pfam" id="PF00528">
    <property type="entry name" value="BPD_transp_1"/>
    <property type="match status" value="1"/>
</dbReference>
<dbReference type="PANTHER" id="PTHR30043">
    <property type="entry name" value="PHOSPHONATES TRANSPORT SYSTEM PERMEASE PROTEIN"/>
    <property type="match status" value="1"/>
</dbReference>